<dbReference type="PRINTS" id="PR01001">
    <property type="entry name" value="FADG3PDH"/>
</dbReference>
<comment type="caution">
    <text evidence="10">The sequence shown here is derived from an EMBL/GenBank/DDBJ whole genome shotgun (WGS) entry which is preliminary data.</text>
</comment>
<comment type="similarity">
    <text evidence="2 7">Belongs to the FAD-dependent glycerol-3-phosphate dehydrogenase family.</text>
</comment>
<gene>
    <name evidence="10" type="ORF">CSW57_10890</name>
</gene>
<evidence type="ECO:0000256" key="4">
    <source>
        <dbReference type="ARBA" id="ARBA00022798"/>
    </source>
</evidence>
<keyword evidence="6 7" id="KW-0560">Oxidoreductase</keyword>
<dbReference type="Gene3D" id="3.30.9.10">
    <property type="entry name" value="D-Amino Acid Oxidase, subunit A, domain 2"/>
    <property type="match status" value="1"/>
</dbReference>
<sequence>MVARTAARTHVLSEERAMTGRPLSFVDASLNADRRTSELAQLASRTDPVDVLVIGGGVTGAGAALDAAARGLSVVLVEAHDLAFGTSRWSSKLVHGGLRYLATGNISIARESALERHRVMTVIAPHLVRPVGQLLPVYSDTPFVAKVAARAGMLAGDVLRHNAKTPATVLPRSRRISAQRAGELCPGIRTDGLRSAVLGHDGQLIDDARLVVALARTAAGLGAGICTYTRASDVTGHGAVLTDTRTGHSFPIAARSVINATGVWSGQVDDSIRLRPSRGTHLVVDAAAVGNPTAALTVPMAGSISRFVFALPQQLGRVYIGLTDEDAPGDIPDEPTPSKNEIDLLLNTINQALSRELTRSDIRGTYSGLRPLIDDGGTGERATADLSRNHLVRVSPTGVITVVGGKLTTYRQMAEDAVDEAIQRGGIRAASCETGSLALVGAVGRSGDSTLPESLVARFGAEAGRVLETATVSNPAGPIAEGIDITRAEVQYALTAEGALTVDDILARRTRIALVPSDADAARPAVTEIVKATVSASA</sequence>
<dbReference type="AlphaFoldDB" id="A0A2G3PLV4"/>
<dbReference type="Gene3D" id="1.10.8.870">
    <property type="entry name" value="Alpha-glycerophosphate oxidase, cap domain"/>
    <property type="match status" value="1"/>
</dbReference>
<reference evidence="10 11" key="1">
    <citation type="submission" date="2017-10" db="EMBL/GenBank/DDBJ databases">
        <title>The draft genome sequence of Williamsia sp. BULT 1.1 isolated from the semi-arid grassland soils from South Africa.</title>
        <authorList>
            <person name="Kabwe M.H."/>
            <person name="Govender N."/>
            <person name="Mutseka Lunga P."/>
            <person name="Vikram S."/>
            <person name="Makhalanyane T.P."/>
        </authorList>
    </citation>
    <scope>NUCLEOTIDE SEQUENCE [LARGE SCALE GENOMIC DNA]</scope>
    <source>
        <strain evidence="10 11">BULT 1.1</strain>
    </source>
</reference>
<dbReference type="Pfam" id="PF16901">
    <property type="entry name" value="DAO_C"/>
    <property type="match status" value="1"/>
</dbReference>
<dbReference type="InterPro" id="IPR036188">
    <property type="entry name" value="FAD/NAD-bd_sf"/>
</dbReference>
<evidence type="ECO:0000259" key="9">
    <source>
        <dbReference type="Pfam" id="PF16901"/>
    </source>
</evidence>
<dbReference type="InterPro" id="IPR031656">
    <property type="entry name" value="DAO_C"/>
</dbReference>
<dbReference type="GO" id="GO:0006071">
    <property type="term" value="P:glycerol metabolic process"/>
    <property type="evidence" value="ECO:0007669"/>
    <property type="project" value="UniProtKB-KW"/>
</dbReference>
<proteinExistence type="inferred from homology"/>
<keyword evidence="4" id="KW-0319">Glycerol metabolism</keyword>
<name>A0A2G3PLV4_WILMA</name>
<comment type="catalytic activity">
    <reaction evidence="7">
        <text>a quinone + sn-glycerol 3-phosphate = dihydroxyacetone phosphate + a quinol</text>
        <dbReference type="Rhea" id="RHEA:18977"/>
        <dbReference type="ChEBI" id="CHEBI:24646"/>
        <dbReference type="ChEBI" id="CHEBI:57597"/>
        <dbReference type="ChEBI" id="CHEBI:57642"/>
        <dbReference type="ChEBI" id="CHEBI:132124"/>
        <dbReference type="EC" id="1.1.5.3"/>
    </reaction>
</comment>
<keyword evidence="3 7" id="KW-0285">Flavoprotein</keyword>
<evidence type="ECO:0000256" key="5">
    <source>
        <dbReference type="ARBA" id="ARBA00022827"/>
    </source>
</evidence>
<dbReference type="PANTHER" id="PTHR11985">
    <property type="entry name" value="GLYCEROL-3-PHOSPHATE DEHYDROGENASE"/>
    <property type="match status" value="1"/>
</dbReference>
<dbReference type="GO" id="GO:0009331">
    <property type="term" value="C:glycerol-3-phosphate dehydrogenase (FAD) complex"/>
    <property type="evidence" value="ECO:0007669"/>
    <property type="project" value="UniProtKB-UniRule"/>
</dbReference>
<dbReference type="SUPFAM" id="SSF51905">
    <property type="entry name" value="FAD/NAD(P)-binding domain"/>
    <property type="match status" value="1"/>
</dbReference>
<evidence type="ECO:0000313" key="11">
    <source>
        <dbReference type="Proteomes" id="UP000225108"/>
    </source>
</evidence>
<dbReference type="GO" id="GO:0046168">
    <property type="term" value="P:glycerol-3-phosphate catabolic process"/>
    <property type="evidence" value="ECO:0007669"/>
    <property type="project" value="TreeGrafter"/>
</dbReference>
<evidence type="ECO:0000256" key="6">
    <source>
        <dbReference type="ARBA" id="ARBA00023002"/>
    </source>
</evidence>
<evidence type="ECO:0000313" key="10">
    <source>
        <dbReference type="EMBL" id="PHV66771.1"/>
    </source>
</evidence>
<dbReference type="PROSITE" id="PS00977">
    <property type="entry name" value="FAD_G3PDH_1"/>
    <property type="match status" value="1"/>
</dbReference>
<feature type="domain" description="Alpha-glycerophosphate oxidase C-terminal" evidence="9">
    <location>
        <begin position="448"/>
        <end position="534"/>
    </location>
</feature>
<dbReference type="EMBL" id="PEBD01000008">
    <property type="protein sequence ID" value="PHV66771.1"/>
    <property type="molecule type" value="Genomic_DNA"/>
</dbReference>
<dbReference type="PANTHER" id="PTHR11985:SF35">
    <property type="entry name" value="ANAEROBIC GLYCEROL-3-PHOSPHATE DEHYDROGENASE SUBUNIT A"/>
    <property type="match status" value="1"/>
</dbReference>
<evidence type="ECO:0000259" key="8">
    <source>
        <dbReference type="Pfam" id="PF01266"/>
    </source>
</evidence>
<evidence type="ECO:0000256" key="1">
    <source>
        <dbReference type="ARBA" id="ARBA00001974"/>
    </source>
</evidence>
<dbReference type="InterPro" id="IPR000447">
    <property type="entry name" value="G3P_DH_FAD-dep"/>
</dbReference>
<organism evidence="10 11">
    <name type="scientific">Williamsia marianensis</name>
    <dbReference type="NCBI Taxonomy" id="85044"/>
    <lineage>
        <taxon>Bacteria</taxon>
        <taxon>Bacillati</taxon>
        <taxon>Actinomycetota</taxon>
        <taxon>Actinomycetes</taxon>
        <taxon>Mycobacteriales</taxon>
        <taxon>Nocardiaceae</taxon>
        <taxon>Williamsia</taxon>
    </lineage>
</organism>
<dbReference type="Proteomes" id="UP000225108">
    <property type="component" value="Unassembled WGS sequence"/>
</dbReference>
<dbReference type="InterPro" id="IPR038299">
    <property type="entry name" value="DAO_C_sf"/>
</dbReference>
<dbReference type="EC" id="1.1.5.3" evidence="7"/>
<comment type="cofactor">
    <cofactor evidence="1 7">
        <name>FAD</name>
        <dbReference type="ChEBI" id="CHEBI:57692"/>
    </cofactor>
</comment>
<dbReference type="GO" id="GO:0004368">
    <property type="term" value="F:glycerol-3-phosphate dehydrogenase (quinone) activity"/>
    <property type="evidence" value="ECO:0007669"/>
    <property type="project" value="UniProtKB-EC"/>
</dbReference>
<protein>
    <recommendedName>
        <fullName evidence="7">Glycerol-3-phosphate dehydrogenase</fullName>
        <ecNumber evidence="7">1.1.5.3</ecNumber>
    </recommendedName>
</protein>
<keyword evidence="5" id="KW-0274">FAD</keyword>
<dbReference type="Gene3D" id="3.50.50.60">
    <property type="entry name" value="FAD/NAD(P)-binding domain"/>
    <property type="match status" value="1"/>
</dbReference>
<feature type="domain" description="FAD dependent oxidoreductase" evidence="8">
    <location>
        <begin position="50"/>
        <end position="410"/>
    </location>
</feature>
<evidence type="ECO:0000256" key="7">
    <source>
        <dbReference type="RuleBase" id="RU361217"/>
    </source>
</evidence>
<evidence type="ECO:0000256" key="2">
    <source>
        <dbReference type="ARBA" id="ARBA00007330"/>
    </source>
</evidence>
<accession>A0A2G3PLV4</accession>
<dbReference type="PROSITE" id="PS00978">
    <property type="entry name" value="FAD_G3PDH_2"/>
    <property type="match status" value="1"/>
</dbReference>
<evidence type="ECO:0000256" key="3">
    <source>
        <dbReference type="ARBA" id="ARBA00022630"/>
    </source>
</evidence>
<dbReference type="Pfam" id="PF01266">
    <property type="entry name" value="DAO"/>
    <property type="match status" value="1"/>
</dbReference>
<dbReference type="InterPro" id="IPR006076">
    <property type="entry name" value="FAD-dep_OxRdtase"/>
</dbReference>